<sequence length="352" mass="38744">MAWLPSILIRPQSGALIVLGTSALGGAAYRFLSTPDDSESSSLNPHTFVPYTLISKQQISPTSSIFTLRNREGSSNSQALKDIWKQSVWSVQLKQPQLQIARAYTPLPPPVGAPEDEHGEAQELRLLVRKEEGGEVSTYIHKLPEQSTIELRGPNVECEVPHNVREVLFLAGGTGIAPAMQVAHALNGRPGARMHILWANRRREDCVGGRNDSLQTPVSGRRWGWRSMLGLGEPVPAENTAPPAEKQGIIVKELEALKHQSQAHNQGLSVEYFVDDEKSFIEPANVARHLKISTQKDATPPKRSKVILVSGPDGFIEYWAGRKVWVAGREAQGPLGGILSQMDLRGWQVYKL</sequence>
<evidence type="ECO:0000259" key="9">
    <source>
        <dbReference type="PROSITE" id="PS51384"/>
    </source>
</evidence>
<dbReference type="GO" id="GO:0016020">
    <property type="term" value="C:membrane"/>
    <property type="evidence" value="ECO:0007669"/>
    <property type="project" value="UniProtKB-SubCell"/>
</dbReference>
<feature type="binding site" evidence="8">
    <location>
        <position position="104"/>
    </location>
    <ligand>
        <name>FAD</name>
        <dbReference type="ChEBI" id="CHEBI:57692"/>
    </ligand>
</feature>
<dbReference type="Gene3D" id="3.40.50.80">
    <property type="entry name" value="Nucleotide-binding domain of ferredoxin-NADP reductase (FNR) module"/>
    <property type="match status" value="1"/>
</dbReference>
<dbReference type="PANTHER" id="PTHR19370:SF189">
    <property type="entry name" value="CYTOCHROME C MITOCHONDRIAL IMPORT FACTOR CYC2"/>
    <property type="match status" value="1"/>
</dbReference>
<protein>
    <recommendedName>
        <fullName evidence="9">FAD-binding FR-type domain-containing protein</fullName>
    </recommendedName>
</protein>
<dbReference type="AlphaFoldDB" id="A0A8E2F9U4"/>
<evidence type="ECO:0000256" key="4">
    <source>
        <dbReference type="ARBA" id="ARBA00022630"/>
    </source>
</evidence>
<dbReference type="InterPro" id="IPR017927">
    <property type="entry name" value="FAD-bd_FR_type"/>
</dbReference>
<evidence type="ECO:0000256" key="2">
    <source>
        <dbReference type="ARBA" id="ARBA00004370"/>
    </source>
</evidence>
<organism evidence="10 11">
    <name type="scientific">Glonium stellatum</name>
    <dbReference type="NCBI Taxonomy" id="574774"/>
    <lineage>
        <taxon>Eukaryota</taxon>
        <taxon>Fungi</taxon>
        <taxon>Dikarya</taxon>
        <taxon>Ascomycota</taxon>
        <taxon>Pezizomycotina</taxon>
        <taxon>Dothideomycetes</taxon>
        <taxon>Pleosporomycetidae</taxon>
        <taxon>Gloniales</taxon>
        <taxon>Gloniaceae</taxon>
        <taxon>Glonium</taxon>
    </lineage>
</organism>
<dbReference type="OrthoDB" id="432685at2759"/>
<dbReference type="SUPFAM" id="SSF52343">
    <property type="entry name" value="Ferredoxin reductase-like, C-terminal NADP-linked domain"/>
    <property type="match status" value="1"/>
</dbReference>
<keyword evidence="5 8" id="KW-0274">FAD</keyword>
<dbReference type="Pfam" id="PF00970">
    <property type="entry name" value="FAD_binding_6"/>
    <property type="match status" value="1"/>
</dbReference>
<proteinExistence type="inferred from homology"/>
<evidence type="ECO:0000256" key="5">
    <source>
        <dbReference type="ARBA" id="ARBA00022827"/>
    </source>
</evidence>
<dbReference type="InterPro" id="IPR017938">
    <property type="entry name" value="Riboflavin_synthase-like_b-brl"/>
</dbReference>
<reference evidence="10 11" key="1">
    <citation type="journal article" date="2016" name="Nat. Commun.">
        <title>Ectomycorrhizal ecology is imprinted in the genome of the dominant symbiotic fungus Cenococcum geophilum.</title>
        <authorList>
            <consortium name="DOE Joint Genome Institute"/>
            <person name="Peter M."/>
            <person name="Kohler A."/>
            <person name="Ohm R.A."/>
            <person name="Kuo A."/>
            <person name="Krutzmann J."/>
            <person name="Morin E."/>
            <person name="Arend M."/>
            <person name="Barry K.W."/>
            <person name="Binder M."/>
            <person name="Choi C."/>
            <person name="Clum A."/>
            <person name="Copeland A."/>
            <person name="Grisel N."/>
            <person name="Haridas S."/>
            <person name="Kipfer T."/>
            <person name="LaButti K."/>
            <person name="Lindquist E."/>
            <person name="Lipzen A."/>
            <person name="Maire R."/>
            <person name="Meier B."/>
            <person name="Mihaltcheva S."/>
            <person name="Molinier V."/>
            <person name="Murat C."/>
            <person name="Poggeler S."/>
            <person name="Quandt C.A."/>
            <person name="Sperisen C."/>
            <person name="Tritt A."/>
            <person name="Tisserant E."/>
            <person name="Crous P.W."/>
            <person name="Henrissat B."/>
            <person name="Nehls U."/>
            <person name="Egli S."/>
            <person name="Spatafora J.W."/>
            <person name="Grigoriev I.V."/>
            <person name="Martin F.M."/>
        </authorList>
    </citation>
    <scope>NUCLEOTIDE SEQUENCE [LARGE SCALE GENOMIC DNA]</scope>
    <source>
        <strain evidence="10 11">CBS 207.34</strain>
    </source>
</reference>
<evidence type="ECO:0000313" key="10">
    <source>
        <dbReference type="EMBL" id="OCL12930.1"/>
    </source>
</evidence>
<dbReference type="Pfam" id="PF00175">
    <property type="entry name" value="NAD_binding_1"/>
    <property type="match status" value="1"/>
</dbReference>
<dbReference type="SUPFAM" id="SSF63380">
    <property type="entry name" value="Riboflavin synthase domain-like"/>
    <property type="match status" value="1"/>
</dbReference>
<dbReference type="EMBL" id="KV748809">
    <property type="protein sequence ID" value="OCL12930.1"/>
    <property type="molecule type" value="Genomic_DNA"/>
</dbReference>
<keyword evidence="4 8" id="KW-0285">Flavoprotein</keyword>
<dbReference type="InterPro" id="IPR001834">
    <property type="entry name" value="CBR-like"/>
</dbReference>
<accession>A0A8E2F9U4</accession>
<dbReference type="PRINTS" id="PR00406">
    <property type="entry name" value="CYTB5RDTASE"/>
</dbReference>
<gene>
    <name evidence="10" type="ORF">AOQ84DRAFT_132807</name>
</gene>
<keyword evidence="11" id="KW-1185">Reference proteome</keyword>
<dbReference type="Gene3D" id="2.40.30.10">
    <property type="entry name" value="Translation factors"/>
    <property type="match status" value="1"/>
</dbReference>
<feature type="binding site" evidence="8">
    <location>
        <position position="127"/>
    </location>
    <ligand>
        <name>FAD</name>
        <dbReference type="ChEBI" id="CHEBI:57692"/>
    </ligand>
</feature>
<dbReference type="CDD" id="cd06183">
    <property type="entry name" value="cyt_b5_reduct_like"/>
    <property type="match status" value="1"/>
</dbReference>
<evidence type="ECO:0000256" key="7">
    <source>
        <dbReference type="ARBA" id="ARBA00023136"/>
    </source>
</evidence>
<feature type="binding site" evidence="8">
    <location>
        <position position="137"/>
    </location>
    <ligand>
        <name>FAD</name>
        <dbReference type="ChEBI" id="CHEBI:57692"/>
    </ligand>
</feature>
<feature type="domain" description="FAD-binding FR-type" evidence="9">
    <location>
        <begin position="46"/>
        <end position="161"/>
    </location>
</feature>
<evidence type="ECO:0000256" key="8">
    <source>
        <dbReference type="PIRSR" id="PIRSR601834-1"/>
    </source>
</evidence>
<dbReference type="InterPro" id="IPR039261">
    <property type="entry name" value="FNR_nucleotide-bd"/>
</dbReference>
<comment type="cofactor">
    <cofactor evidence="1 8">
        <name>FAD</name>
        <dbReference type="ChEBI" id="CHEBI:57692"/>
    </cofactor>
</comment>
<dbReference type="GO" id="GO:0005739">
    <property type="term" value="C:mitochondrion"/>
    <property type="evidence" value="ECO:0007669"/>
    <property type="project" value="TreeGrafter"/>
</dbReference>
<comment type="similarity">
    <text evidence="3">Belongs to the flavoprotein pyridine nucleotide cytochrome reductase family.</text>
</comment>
<evidence type="ECO:0000256" key="6">
    <source>
        <dbReference type="ARBA" id="ARBA00023002"/>
    </source>
</evidence>
<evidence type="ECO:0000256" key="3">
    <source>
        <dbReference type="ARBA" id="ARBA00006105"/>
    </source>
</evidence>
<dbReference type="PROSITE" id="PS51384">
    <property type="entry name" value="FAD_FR"/>
    <property type="match status" value="1"/>
</dbReference>
<dbReference type="GO" id="GO:0016491">
    <property type="term" value="F:oxidoreductase activity"/>
    <property type="evidence" value="ECO:0007669"/>
    <property type="project" value="UniProtKB-KW"/>
</dbReference>
<dbReference type="Proteomes" id="UP000250140">
    <property type="component" value="Unassembled WGS sequence"/>
</dbReference>
<comment type="subcellular location">
    <subcellularLocation>
        <location evidence="2">Membrane</location>
    </subcellularLocation>
</comment>
<dbReference type="InterPro" id="IPR001433">
    <property type="entry name" value="OxRdtase_FAD/NAD-bd"/>
</dbReference>
<name>A0A8E2F9U4_9PEZI</name>
<evidence type="ECO:0000313" key="11">
    <source>
        <dbReference type="Proteomes" id="UP000250140"/>
    </source>
</evidence>
<keyword evidence="6" id="KW-0560">Oxidoreductase</keyword>
<feature type="binding site" evidence="8">
    <location>
        <position position="102"/>
    </location>
    <ligand>
        <name>FAD</name>
        <dbReference type="ChEBI" id="CHEBI:57692"/>
    </ligand>
</feature>
<feature type="binding site" evidence="8">
    <location>
        <position position="136"/>
    </location>
    <ligand>
        <name>FAD</name>
        <dbReference type="ChEBI" id="CHEBI:57692"/>
    </ligand>
</feature>
<evidence type="ECO:0000256" key="1">
    <source>
        <dbReference type="ARBA" id="ARBA00001974"/>
    </source>
</evidence>
<dbReference type="InterPro" id="IPR008333">
    <property type="entry name" value="Cbr1-like_FAD-bd_dom"/>
</dbReference>
<keyword evidence="7" id="KW-0472">Membrane</keyword>
<dbReference type="PANTHER" id="PTHR19370">
    <property type="entry name" value="NADH-CYTOCHROME B5 REDUCTASE"/>
    <property type="match status" value="1"/>
</dbReference>